<reference evidence="3" key="1">
    <citation type="submission" date="2016-06" db="EMBL/GenBank/DDBJ databases">
        <title>Parallel loss of symbiosis genes in relatives of nitrogen-fixing non-legume Parasponia.</title>
        <authorList>
            <person name="Van Velzen R."/>
            <person name="Holmer R."/>
            <person name="Bu F."/>
            <person name="Rutten L."/>
            <person name="Van Zeijl A."/>
            <person name="Liu W."/>
            <person name="Santuari L."/>
            <person name="Cao Q."/>
            <person name="Sharma T."/>
            <person name="Shen D."/>
            <person name="Roswanjaya Y."/>
            <person name="Wardhani T."/>
            <person name="Kalhor M.S."/>
            <person name="Jansen J."/>
            <person name="Van den Hoogen J."/>
            <person name="Gungor B."/>
            <person name="Hartog M."/>
            <person name="Hontelez J."/>
            <person name="Verver J."/>
            <person name="Yang W.-C."/>
            <person name="Schijlen E."/>
            <person name="Repin R."/>
            <person name="Schilthuizen M."/>
            <person name="Schranz E."/>
            <person name="Heidstra R."/>
            <person name="Miyata K."/>
            <person name="Fedorova E."/>
            <person name="Kohlen W."/>
            <person name="Bisseling T."/>
            <person name="Smit S."/>
            <person name="Geurts R."/>
        </authorList>
    </citation>
    <scope>NUCLEOTIDE SEQUENCE [LARGE SCALE GENOMIC DNA]</scope>
    <source>
        <strain evidence="3">cv. WU1-14</strain>
    </source>
</reference>
<evidence type="ECO:0000313" key="3">
    <source>
        <dbReference type="Proteomes" id="UP000237105"/>
    </source>
</evidence>
<dbReference type="OrthoDB" id="10465539at2759"/>
<protein>
    <submittedName>
        <fullName evidence="2">Uncharacterized protein</fullName>
    </submittedName>
</protein>
<feature type="non-terminal residue" evidence="2">
    <location>
        <position position="1"/>
    </location>
</feature>
<gene>
    <name evidence="2" type="ORF">PanWU01x14_012270</name>
</gene>
<feature type="region of interest" description="Disordered" evidence="1">
    <location>
        <begin position="1"/>
        <end position="28"/>
    </location>
</feature>
<dbReference type="AlphaFoldDB" id="A0A2P5E1R6"/>
<keyword evidence="3" id="KW-1185">Reference proteome</keyword>
<evidence type="ECO:0000313" key="2">
    <source>
        <dbReference type="EMBL" id="PON79492.1"/>
    </source>
</evidence>
<accession>A0A2P5E1R6</accession>
<feature type="compositionally biased region" description="Basic and acidic residues" evidence="1">
    <location>
        <begin position="1"/>
        <end position="25"/>
    </location>
</feature>
<name>A0A2P5E1R6_PARAD</name>
<evidence type="ECO:0000256" key="1">
    <source>
        <dbReference type="SAM" id="MobiDB-lite"/>
    </source>
</evidence>
<dbReference type="EMBL" id="JXTB01000004">
    <property type="protein sequence ID" value="PON79492.1"/>
    <property type="molecule type" value="Genomic_DNA"/>
</dbReference>
<sequence length="51" mass="5847">LNEAKEIGEGDRYKHSSIGLDDHRPNQPVCYQFARGQNERPTRPTGNRQPI</sequence>
<organism evidence="2 3">
    <name type="scientific">Parasponia andersonii</name>
    <name type="common">Sponia andersonii</name>
    <dbReference type="NCBI Taxonomy" id="3476"/>
    <lineage>
        <taxon>Eukaryota</taxon>
        <taxon>Viridiplantae</taxon>
        <taxon>Streptophyta</taxon>
        <taxon>Embryophyta</taxon>
        <taxon>Tracheophyta</taxon>
        <taxon>Spermatophyta</taxon>
        <taxon>Magnoliopsida</taxon>
        <taxon>eudicotyledons</taxon>
        <taxon>Gunneridae</taxon>
        <taxon>Pentapetalae</taxon>
        <taxon>rosids</taxon>
        <taxon>fabids</taxon>
        <taxon>Rosales</taxon>
        <taxon>Cannabaceae</taxon>
        <taxon>Parasponia</taxon>
    </lineage>
</organism>
<comment type="caution">
    <text evidence="2">The sequence shown here is derived from an EMBL/GenBank/DDBJ whole genome shotgun (WGS) entry which is preliminary data.</text>
</comment>
<proteinExistence type="predicted"/>
<dbReference type="Proteomes" id="UP000237105">
    <property type="component" value="Unassembled WGS sequence"/>
</dbReference>